<reference evidence="1" key="1">
    <citation type="submission" date="2014-09" db="EMBL/GenBank/DDBJ databases">
        <authorList>
            <person name="Magalhaes I.L.F."/>
            <person name="Oliveira U."/>
            <person name="Santos F.R."/>
            <person name="Vidigal T.H.D.A."/>
            <person name="Brescovit A.D."/>
            <person name="Santos A.J."/>
        </authorList>
    </citation>
    <scope>NUCLEOTIDE SEQUENCE</scope>
    <source>
        <tissue evidence="1">Shoot tissue taken approximately 20 cm above the soil surface</tissue>
    </source>
</reference>
<reference evidence="1" key="2">
    <citation type="journal article" date="2015" name="Data Brief">
        <title>Shoot transcriptome of the giant reed, Arundo donax.</title>
        <authorList>
            <person name="Barrero R.A."/>
            <person name="Guerrero F.D."/>
            <person name="Moolhuijzen P."/>
            <person name="Goolsby J.A."/>
            <person name="Tidwell J."/>
            <person name="Bellgard S.E."/>
            <person name="Bellgard M.I."/>
        </authorList>
    </citation>
    <scope>NUCLEOTIDE SEQUENCE</scope>
    <source>
        <tissue evidence="1">Shoot tissue taken approximately 20 cm above the soil surface</tissue>
    </source>
</reference>
<dbReference type="EMBL" id="GBRH01229016">
    <property type="protein sequence ID" value="JAD68879.1"/>
    <property type="molecule type" value="Transcribed_RNA"/>
</dbReference>
<accession>A0A0A9BXU3</accession>
<name>A0A0A9BXU3_ARUDO</name>
<proteinExistence type="predicted"/>
<dbReference type="AlphaFoldDB" id="A0A0A9BXU3"/>
<sequence length="18" mass="2020">MKGLKLGLFLTLSKQQNT</sequence>
<organism evidence="1">
    <name type="scientific">Arundo donax</name>
    <name type="common">Giant reed</name>
    <name type="synonym">Donax arundinaceus</name>
    <dbReference type="NCBI Taxonomy" id="35708"/>
    <lineage>
        <taxon>Eukaryota</taxon>
        <taxon>Viridiplantae</taxon>
        <taxon>Streptophyta</taxon>
        <taxon>Embryophyta</taxon>
        <taxon>Tracheophyta</taxon>
        <taxon>Spermatophyta</taxon>
        <taxon>Magnoliopsida</taxon>
        <taxon>Liliopsida</taxon>
        <taxon>Poales</taxon>
        <taxon>Poaceae</taxon>
        <taxon>PACMAD clade</taxon>
        <taxon>Arundinoideae</taxon>
        <taxon>Arundineae</taxon>
        <taxon>Arundo</taxon>
    </lineage>
</organism>
<evidence type="ECO:0000313" key="1">
    <source>
        <dbReference type="EMBL" id="JAD68879.1"/>
    </source>
</evidence>
<protein>
    <submittedName>
        <fullName evidence="1">Uncharacterized protein</fullName>
    </submittedName>
</protein>